<evidence type="ECO:0000256" key="7">
    <source>
        <dbReference type="ARBA" id="ARBA00023136"/>
    </source>
</evidence>
<dbReference type="GO" id="GO:0044780">
    <property type="term" value="P:bacterial-type flagellum assembly"/>
    <property type="evidence" value="ECO:0007669"/>
    <property type="project" value="UniProtKB-UniRule"/>
</dbReference>
<keyword evidence="11" id="KW-0966">Cell projection</keyword>
<evidence type="ECO:0000256" key="9">
    <source>
        <dbReference type="NCBIfam" id="TIGR01400"/>
    </source>
</evidence>
<feature type="transmembrane region" description="Helical" evidence="10">
    <location>
        <begin position="7"/>
        <end position="29"/>
    </location>
</feature>
<dbReference type="GO" id="GO:0005886">
    <property type="term" value="C:plasma membrane"/>
    <property type="evidence" value="ECO:0007669"/>
    <property type="project" value="UniProtKB-SubCell"/>
</dbReference>
<dbReference type="AlphaFoldDB" id="A0A7X3FGC6"/>
<comment type="similarity">
    <text evidence="2 10">Belongs to the FliR/MopE/SpaR family.</text>
</comment>
<organism evidence="11 12">
    <name type="scientific">Paenibacillus lutrae</name>
    <dbReference type="NCBI Taxonomy" id="2078573"/>
    <lineage>
        <taxon>Bacteria</taxon>
        <taxon>Bacillati</taxon>
        <taxon>Bacillota</taxon>
        <taxon>Bacilli</taxon>
        <taxon>Bacillales</taxon>
        <taxon>Paenibacillaceae</taxon>
        <taxon>Paenibacillus</taxon>
    </lineage>
</organism>
<dbReference type="NCBIfam" id="TIGR01400">
    <property type="entry name" value="fliR"/>
    <property type="match status" value="1"/>
</dbReference>
<accession>A0A7X3FGC6</accession>
<evidence type="ECO:0000256" key="5">
    <source>
        <dbReference type="ARBA" id="ARBA00022692"/>
    </source>
</evidence>
<dbReference type="Pfam" id="PF01311">
    <property type="entry name" value="Bac_export_1"/>
    <property type="match status" value="1"/>
</dbReference>
<keyword evidence="11" id="KW-0282">Flagellum</keyword>
<evidence type="ECO:0000313" key="11">
    <source>
        <dbReference type="EMBL" id="MVO99144.1"/>
    </source>
</evidence>
<evidence type="ECO:0000256" key="10">
    <source>
        <dbReference type="RuleBase" id="RU362071"/>
    </source>
</evidence>
<feature type="transmembrane region" description="Helical" evidence="10">
    <location>
        <begin position="41"/>
        <end position="61"/>
    </location>
</feature>
<evidence type="ECO:0000256" key="1">
    <source>
        <dbReference type="ARBA" id="ARBA00002578"/>
    </source>
</evidence>
<comment type="function">
    <text evidence="1 10">Role in flagellar biosynthesis.</text>
</comment>
<evidence type="ECO:0000256" key="6">
    <source>
        <dbReference type="ARBA" id="ARBA00022989"/>
    </source>
</evidence>
<keyword evidence="6 10" id="KW-1133">Transmembrane helix</keyword>
<dbReference type="PRINTS" id="PR00953">
    <property type="entry name" value="TYPE3IMRPROT"/>
</dbReference>
<dbReference type="GO" id="GO:0006605">
    <property type="term" value="P:protein targeting"/>
    <property type="evidence" value="ECO:0007669"/>
    <property type="project" value="UniProtKB-UniRule"/>
</dbReference>
<reference evidence="11 12" key="1">
    <citation type="journal article" date="2019" name="Microorganisms">
        <title>Paenibacillus lutrae sp. nov., A Chitinolytic Species Isolated from A River Otter in Castril Natural Park, Granada, Spain.</title>
        <authorList>
            <person name="Rodriguez M."/>
            <person name="Reina J.C."/>
            <person name="Bejar V."/>
            <person name="Llamas I."/>
        </authorList>
    </citation>
    <scope>NUCLEOTIDE SEQUENCE [LARGE SCALE GENOMIC DNA]</scope>
    <source>
        <strain evidence="11 12">N10</strain>
    </source>
</reference>
<comment type="subcellular location">
    <subcellularLocation>
        <location evidence="10">Cell membrane</location>
        <topology evidence="10">Multi-pass membrane protein</topology>
    </subcellularLocation>
    <subcellularLocation>
        <location evidence="10">Bacterial flagellum basal body</location>
    </subcellularLocation>
</comment>
<dbReference type="Proteomes" id="UP000490800">
    <property type="component" value="Unassembled WGS sequence"/>
</dbReference>
<keyword evidence="4 10" id="KW-1003">Cell membrane</keyword>
<protein>
    <recommendedName>
        <fullName evidence="3 9">Flagellar biosynthetic protein FliR</fullName>
    </recommendedName>
</protein>
<keyword evidence="12" id="KW-1185">Reference proteome</keyword>
<evidence type="ECO:0000256" key="8">
    <source>
        <dbReference type="ARBA" id="ARBA00023143"/>
    </source>
</evidence>
<evidence type="ECO:0000256" key="4">
    <source>
        <dbReference type="ARBA" id="ARBA00022475"/>
    </source>
</evidence>
<feature type="transmembrane region" description="Helical" evidence="10">
    <location>
        <begin position="73"/>
        <end position="97"/>
    </location>
</feature>
<keyword evidence="5 10" id="KW-0812">Transmembrane</keyword>
<dbReference type="RefSeq" id="WP_157333992.1">
    <property type="nucleotide sequence ID" value="NZ_RHLK01000003.1"/>
</dbReference>
<evidence type="ECO:0000313" key="12">
    <source>
        <dbReference type="Proteomes" id="UP000490800"/>
    </source>
</evidence>
<dbReference type="OrthoDB" id="9807748at2"/>
<dbReference type="PANTHER" id="PTHR30065:SF1">
    <property type="entry name" value="SURFACE PRESENTATION OF ANTIGENS PROTEIN SPAR"/>
    <property type="match status" value="1"/>
</dbReference>
<dbReference type="PANTHER" id="PTHR30065">
    <property type="entry name" value="FLAGELLAR BIOSYNTHETIC PROTEIN FLIR"/>
    <property type="match status" value="1"/>
</dbReference>
<name>A0A7X3FGC6_9BACL</name>
<proteinExistence type="inferred from homology"/>
<keyword evidence="8 10" id="KW-0975">Bacterial flagellum</keyword>
<dbReference type="InterPro" id="IPR002010">
    <property type="entry name" value="T3SS_IM_R"/>
</dbReference>
<evidence type="ECO:0000256" key="2">
    <source>
        <dbReference type="ARBA" id="ARBA00009772"/>
    </source>
</evidence>
<dbReference type="GO" id="GO:0009425">
    <property type="term" value="C:bacterial-type flagellum basal body"/>
    <property type="evidence" value="ECO:0007669"/>
    <property type="project" value="UniProtKB-SubCell"/>
</dbReference>
<sequence>MELFVQLLPNAMLIFCRMTSFFVVVPLFSSKNVPNVFKIGLALFLTLIVTATQGTTQLVVMDAQFVLLILREILVGITLGFIAYMFFTAVQIAGSFIDVQIGLGIANVLDPMTGTSVPILGNLKYMVAILLLLSFNGHHFLIQGIMNSYEWIPLSNEMFAQVYKGQISEFMIRTFSTMFALSMQLAAPIVAAMFLTDLGLGLLTRVAPQFNIFVIGVPLKLMVGFLLIALLMPELLGLFHGLFDRIFAAMQKFLNIVAGGPVEGS</sequence>
<gene>
    <name evidence="11" type="primary">fliR</name>
    <name evidence="11" type="ORF">EDM21_06335</name>
</gene>
<comment type="caution">
    <text evidence="11">The sequence shown here is derived from an EMBL/GenBank/DDBJ whole genome shotgun (WGS) entry which is preliminary data.</text>
</comment>
<evidence type="ECO:0000256" key="3">
    <source>
        <dbReference type="ARBA" id="ARBA00021717"/>
    </source>
</evidence>
<feature type="transmembrane region" description="Helical" evidence="10">
    <location>
        <begin position="117"/>
        <end position="136"/>
    </location>
</feature>
<feature type="transmembrane region" description="Helical" evidence="10">
    <location>
        <begin position="223"/>
        <end position="243"/>
    </location>
</feature>
<keyword evidence="11" id="KW-0969">Cilium</keyword>
<dbReference type="EMBL" id="RHLK01000003">
    <property type="protein sequence ID" value="MVO99144.1"/>
    <property type="molecule type" value="Genomic_DNA"/>
</dbReference>
<keyword evidence="7 10" id="KW-0472">Membrane</keyword>
<feature type="transmembrane region" description="Helical" evidence="10">
    <location>
        <begin position="178"/>
        <end position="203"/>
    </location>
</feature>
<dbReference type="InterPro" id="IPR006303">
    <property type="entry name" value="FliR"/>
</dbReference>